<dbReference type="CDD" id="cd20071">
    <property type="entry name" value="SET_SMYD"/>
    <property type="match status" value="1"/>
</dbReference>
<dbReference type="InterPro" id="IPR046341">
    <property type="entry name" value="SET_dom_sf"/>
</dbReference>
<dbReference type="PANTHER" id="PTHR12430">
    <property type="entry name" value="MITOCHONDRIAL IMPORT RECEPTOR SUBUNIT TOM20"/>
    <property type="match status" value="1"/>
</dbReference>
<evidence type="ECO:0000256" key="8">
    <source>
        <dbReference type="ARBA" id="ARBA00023128"/>
    </source>
</evidence>
<name>A0A2H3JH38_WOLCO</name>
<evidence type="ECO:0000256" key="7">
    <source>
        <dbReference type="ARBA" id="ARBA00022989"/>
    </source>
</evidence>
<dbReference type="InterPro" id="IPR001214">
    <property type="entry name" value="SET_dom"/>
</dbReference>
<evidence type="ECO:0000256" key="11">
    <source>
        <dbReference type="SAM" id="Phobius"/>
    </source>
</evidence>
<evidence type="ECO:0000313" key="13">
    <source>
        <dbReference type="EMBL" id="PCH41486.1"/>
    </source>
</evidence>
<evidence type="ECO:0000256" key="9">
    <source>
        <dbReference type="ARBA" id="ARBA00023136"/>
    </source>
</evidence>
<dbReference type="Gene3D" id="2.170.270.10">
    <property type="entry name" value="SET domain"/>
    <property type="match status" value="2"/>
</dbReference>
<dbReference type="PROSITE" id="PS50280">
    <property type="entry name" value="SET"/>
    <property type="match status" value="1"/>
</dbReference>
<dbReference type="SUPFAM" id="SSF47157">
    <property type="entry name" value="Mitochondrial import receptor subunit Tom20"/>
    <property type="match status" value="1"/>
</dbReference>
<dbReference type="Pfam" id="PF02064">
    <property type="entry name" value="MAS20"/>
    <property type="match status" value="1"/>
</dbReference>
<dbReference type="Pfam" id="PF00856">
    <property type="entry name" value="SET"/>
    <property type="match status" value="1"/>
</dbReference>
<dbReference type="GO" id="GO:0030943">
    <property type="term" value="F:mitochondrion targeting sequence binding"/>
    <property type="evidence" value="ECO:0007669"/>
    <property type="project" value="TreeGrafter"/>
</dbReference>
<organism evidence="13 14">
    <name type="scientific">Wolfiporia cocos (strain MD-104)</name>
    <name type="common">Brown rot fungus</name>
    <dbReference type="NCBI Taxonomy" id="742152"/>
    <lineage>
        <taxon>Eukaryota</taxon>
        <taxon>Fungi</taxon>
        <taxon>Dikarya</taxon>
        <taxon>Basidiomycota</taxon>
        <taxon>Agaricomycotina</taxon>
        <taxon>Agaricomycetes</taxon>
        <taxon>Polyporales</taxon>
        <taxon>Phaeolaceae</taxon>
        <taxon>Wolfiporia</taxon>
    </lineage>
</organism>
<evidence type="ECO:0000256" key="6">
    <source>
        <dbReference type="ARBA" id="ARBA00022927"/>
    </source>
</evidence>
<dbReference type="GO" id="GO:0030150">
    <property type="term" value="P:protein import into mitochondrial matrix"/>
    <property type="evidence" value="ECO:0007669"/>
    <property type="project" value="TreeGrafter"/>
</dbReference>
<accession>A0A2H3JH38</accession>
<evidence type="ECO:0000259" key="12">
    <source>
        <dbReference type="PROSITE" id="PS50280"/>
    </source>
</evidence>
<evidence type="ECO:0000313" key="14">
    <source>
        <dbReference type="Proteomes" id="UP000218811"/>
    </source>
</evidence>
<dbReference type="OrthoDB" id="2154253at2759"/>
<keyword evidence="7 11" id="KW-1133">Transmembrane helix</keyword>
<dbReference type="AlphaFoldDB" id="A0A2H3JH38"/>
<dbReference type="InterPro" id="IPR002056">
    <property type="entry name" value="MAS20"/>
</dbReference>
<dbReference type="SMART" id="SM00317">
    <property type="entry name" value="SET"/>
    <property type="match status" value="1"/>
</dbReference>
<evidence type="ECO:0000256" key="1">
    <source>
        <dbReference type="ARBA" id="ARBA00004572"/>
    </source>
</evidence>
<feature type="transmembrane region" description="Helical" evidence="11">
    <location>
        <begin position="6"/>
        <end position="28"/>
    </location>
</feature>
<dbReference type="GO" id="GO:0008320">
    <property type="term" value="F:protein transmembrane transporter activity"/>
    <property type="evidence" value="ECO:0007669"/>
    <property type="project" value="TreeGrafter"/>
</dbReference>
<evidence type="ECO:0000256" key="2">
    <source>
        <dbReference type="ARBA" id="ARBA00005792"/>
    </source>
</evidence>
<keyword evidence="5" id="KW-1000">Mitochondrion outer membrane</keyword>
<evidence type="ECO:0000256" key="10">
    <source>
        <dbReference type="SAM" id="MobiDB-lite"/>
    </source>
</evidence>
<evidence type="ECO:0000256" key="3">
    <source>
        <dbReference type="ARBA" id="ARBA00022448"/>
    </source>
</evidence>
<dbReference type="EMBL" id="KB468113">
    <property type="protein sequence ID" value="PCH41486.1"/>
    <property type="molecule type" value="Genomic_DNA"/>
</dbReference>
<evidence type="ECO:0000256" key="4">
    <source>
        <dbReference type="ARBA" id="ARBA00022692"/>
    </source>
</evidence>
<dbReference type="Proteomes" id="UP000218811">
    <property type="component" value="Unassembled WGS sequence"/>
</dbReference>
<sequence length="553" mass="61558">MASSRTIFTVASITVLGGLLAYAVYFDYKRRNDVEFRRRLKKDKKRVDKQAAASNQASQSSVDIEEIRAALAKIKDEEVPTTPEQRELFFMTQVSTGEQLCTQGPMFHLPAALAFYRALRVYPSPVELLQIYQKTVPPPVFQLVITMTNLDVKARVEGYFDTFPPKSMNVSVQSSPKDQLRKILVAEKDFEEGDVIYKELPVIAVLDADLEGQGKYCSHCLRSLEGIDADTTVTPASDRLGSVYCSSACHEKAKVQSQNLLFGLESVLPPELDNGLANLTKGDRDGAQAKFTEFIKKEGRSVPLLTARFVARQVAIESAKLVPGRTAVNQVEILEGTVNADEYSLYDHMERLRFVDGKVAEDETKMLCAVLGAALPGLEQSVNEERHATYHGKLAYNAIGVYFGNGRDDKPAPTARPEDQERMRTPVGTSRQVGSGLFPVSAYIAHSCDPSAKPVFSSGNYELSLVANKPIKKGEQITMAYVDVSQHDIESEEARRRRRFELARGWRFKCTCDRCEAEETGDTEVDLGVDKDESKVEDVVRRVESGQDHETFL</sequence>
<dbReference type="GO" id="GO:0006605">
    <property type="term" value="P:protein targeting"/>
    <property type="evidence" value="ECO:0007669"/>
    <property type="project" value="InterPro"/>
</dbReference>
<dbReference type="STRING" id="742152.A0A2H3JH38"/>
<dbReference type="GO" id="GO:0006886">
    <property type="term" value="P:intracellular protein transport"/>
    <property type="evidence" value="ECO:0007669"/>
    <property type="project" value="InterPro"/>
</dbReference>
<feature type="compositionally biased region" description="Basic and acidic residues" evidence="10">
    <location>
        <begin position="407"/>
        <end position="424"/>
    </location>
</feature>
<feature type="domain" description="SET" evidence="12">
    <location>
        <begin position="168"/>
        <end position="482"/>
    </location>
</feature>
<keyword evidence="14" id="KW-1185">Reference proteome</keyword>
<keyword evidence="3" id="KW-0813">Transport</keyword>
<keyword evidence="9 11" id="KW-0472">Membrane</keyword>
<reference evidence="13 14" key="1">
    <citation type="journal article" date="2012" name="Science">
        <title>The Paleozoic origin of enzymatic lignin decomposition reconstructed from 31 fungal genomes.</title>
        <authorList>
            <person name="Floudas D."/>
            <person name="Binder M."/>
            <person name="Riley R."/>
            <person name="Barry K."/>
            <person name="Blanchette R.A."/>
            <person name="Henrissat B."/>
            <person name="Martinez A.T."/>
            <person name="Otillar R."/>
            <person name="Spatafora J.W."/>
            <person name="Yadav J.S."/>
            <person name="Aerts A."/>
            <person name="Benoit I."/>
            <person name="Boyd A."/>
            <person name="Carlson A."/>
            <person name="Copeland A."/>
            <person name="Coutinho P.M."/>
            <person name="de Vries R.P."/>
            <person name="Ferreira P."/>
            <person name="Findley K."/>
            <person name="Foster B."/>
            <person name="Gaskell J."/>
            <person name="Glotzer D."/>
            <person name="Gorecki P."/>
            <person name="Heitman J."/>
            <person name="Hesse C."/>
            <person name="Hori C."/>
            <person name="Igarashi K."/>
            <person name="Jurgens J.A."/>
            <person name="Kallen N."/>
            <person name="Kersten P."/>
            <person name="Kohler A."/>
            <person name="Kuees U."/>
            <person name="Kumar T.K.A."/>
            <person name="Kuo A."/>
            <person name="LaButti K."/>
            <person name="Larrondo L.F."/>
            <person name="Lindquist E."/>
            <person name="Ling A."/>
            <person name="Lombard V."/>
            <person name="Lucas S."/>
            <person name="Lundell T."/>
            <person name="Martin R."/>
            <person name="McLaughlin D.J."/>
            <person name="Morgenstern I."/>
            <person name="Morin E."/>
            <person name="Murat C."/>
            <person name="Nagy L.G."/>
            <person name="Nolan M."/>
            <person name="Ohm R.A."/>
            <person name="Patyshakuliyeva A."/>
            <person name="Rokas A."/>
            <person name="Ruiz-Duenas F.J."/>
            <person name="Sabat G."/>
            <person name="Salamov A."/>
            <person name="Samejima M."/>
            <person name="Schmutz J."/>
            <person name="Slot J.C."/>
            <person name="St John F."/>
            <person name="Stenlid J."/>
            <person name="Sun H."/>
            <person name="Sun S."/>
            <person name="Syed K."/>
            <person name="Tsang A."/>
            <person name="Wiebenga A."/>
            <person name="Young D."/>
            <person name="Pisabarro A."/>
            <person name="Eastwood D.C."/>
            <person name="Martin F."/>
            <person name="Cullen D."/>
            <person name="Grigoriev I.V."/>
            <person name="Hibbett D.S."/>
        </authorList>
    </citation>
    <scope>NUCLEOTIDE SEQUENCE [LARGE SCALE GENOMIC DNA]</scope>
    <source>
        <strain evidence="13 14">MD-104</strain>
    </source>
</reference>
<dbReference type="PRINTS" id="PR00351">
    <property type="entry name" value="OM20RECEPTOR"/>
</dbReference>
<proteinExistence type="inferred from homology"/>
<dbReference type="InterPro" id="IPR023392">
    <property type="entry name" value="Tom20_dom_sf"/>
</dbReference>
<dbReference type="GO" id="GO:0005742">
    <property type="term" value="C:mitochondrial outer membrane translocase complex"/>
    <property type="evidence" value="ECO:0007669"/>
    <property type="project" value="InterPro"/>
</dbReference>
<feature type="region of interest" description="Disordered" evidence="10">
    <location>
        <begin position="407"/>
        <end position="431"/>
    </location>
</feature>
<keyword evidence="6" id="KW-0653">Protein transport</keyword>
<gene>
    <name evidence="13" type="ORF">WOLCODRAFT_163135</name>
</gene>
<evidence type="ECO:0000256" key="5">
    <source>
        <dbReference type="ARBA" id="ARBA00022787"/>
    </source>
</evidence>
<comment type="similarity">
    <text evidence="2">Belongs to the Tom20 family.</text>
</comment>
<protein>
    <submittedName>
        <fullName evidence="13">MAS20-domain-containing protein</fullName>
    </submittedName>
</protein>
<dbReference type="GO" id="GO:0016031">
    <property type="term" value="P:tRNA import into mitochondrion"/>
    <property type="evidence" value="ECO:0007669"/>
    <property type="project" value="TreeGrafter"/>
</dbReference>
<keyword evidence="4 11" id="KW-0812">Transmembrane</keyword>
<comment type="subcellular location">
    <subcellularLocation>
        <location evidence="1">Mitochondrion outer membrane</location>
        <topology evidence="1">Single-pass membrane protein</topology>
    </subcellularLocation>
</comment>
<dbReference type="Gene3D" id="6.10.140.2220">
    <property type="match status" value="1"/>
</dbReference>
<dbReference type="SUPFAM" id="SSF82199">
    <property type="entry name" value="SET domain"/>
    <property type="match status" value="1"/>
</dbReference>
<dbReference type="PANTHER" id="PTHR12430:SF0">
    <property type="entry name" value="TRANSLOCASE OF OUTER MITOCHONDRIAL MEMBRANE 20"/>
    <property type="match status" value="1"/>
</dbReference>
<keyword evidence="8" id="KW-0496">Mitochondrion</keyword>
<dbReference type="Gene3D" id="1.20.960.10">
    <property type="entry name" value="Mitochondrial outer membrane translocase complex, subunit Tom20 domain"/>
    <property type="match status" value="1"/>
</dbReference>
<dbReference type="OMA" id="GKMLYNA"/>